<evidence type="ECO:0000313" key="2">
    <source>
        <dbReference type="EMBL" id="OQR84051.1"/>
    </source>
</evidence>
<dbReference type="AlphaFoldDB" id="A0A1V9YEB8"/>
<dbReference type="Proteomes" id="UP000243579">
    <property type="component" value="Unassembled WGS sequence"/>
</dbReference>
<dbReference type="InterPro" id="IPR007206">
    <property type="entry name" value="Protein_HGH1_C"/>
</dbReference>
<evidence type="ECO:0000259" key="1">
    <source>
        <dbReference type="Pfam" id="PF04064"/>
    </source>
</evidence>
<dbReference type="EMBL" id="JNBR01001951">
    <property type="protein sequence ID" value="OQR84051.1"/>
    <property type="molecule type" value="Genomic_DNA"/>
</dbReference>
<evidence type="ECO:0000313" key="3">
    <source>
        <dbReference type="Proteomes" id="UP000243579"/>
    </source>
</evidence>
<keyword evidence="3" id="KW-1185">Reference proteome</keyword>
<reference evidence="2 3" key="1">
    <citation type="journal article" date="2014" name="Genome Biol. Evol.">
        <title>The secreted proteins of Achlya hypogyna and Thraustotheca clavata identify the ancestral oomycete secretome and reveal gene acquisitions by horizontal gene transfer.</title>
        <authorList>
            <person name="Misner I."/>
            <person name="Blouin N."/>
            <person name="Leonard G."/>
            <person name="Richards T.A."/>
            <person name="Lane C.E."/>
        </authorList>
    </citation>
    <scope>NUCLEOTIDE SEQUENCE [LARGE SCALE GENOMIC DNA]</scope>
    <source>
        <strain evidence="2 3">ATCC 48635</strain>
    </source>
</reference>
<dbReference type="OrthoDB" id="338814at2759"/>
<dbReference type="Pfam" id="PF04064">
    <property type="entry name" value="DUF384"/>
    <property type="match status" value="1"/>
</dbReference>
<dbReference type="STRING" id="1202772.A0A1V9YEB8"/>
<comment type="caution">
    <text evidence="2">The sequence shown here is derived from an EMBL/GenBank/DDBJ whole genome shotgun (WGS) entry which is preliminary data.</text>
</comment>
<name>A0A1V9YEB8_ACHHY</name>
<sequence length="176" mass="19551">MRQSLTPPKALVEVLLPQIHSPNVVRRRGIVQAVRNLCFDSDNQYFLYDTLDVKNGMTNLVLGCLGAKKKRETDVAVRQAAMVHPIVRNAHLVEANDEVSDQIYKLVDFLIRDEEGEEPDWDEIRAKSLGVSKDAEPAAAVPAHEFESVLDKPLPPKPVAPLVDVVVRACECTCDV</sequence>
<protein>
    <recommendedName>
        <fullName evidence="1">Protein HGH1 C-terminal domain-containing protein</fullName>
    </recommendedName>
</protein>
<proteinExistence type="predicted"/>
<organism evidence="2 3">
    <name type="scientific">Achlya hypogyna</name>
    <name type="common">Oomycete</name>
    <name type="synonym">Protoachlya hypogyna</name>
    <dbReference type="NCBI Taxonomy" id="1202772"/>
    <lineage>
        <taxon>Eukaryota</taxon>
        <taxon>Sar</taxon>
        <taxon>Stramenopiles</taxon>
        <taxon>Oomycota</taxon>
        <taxon>Saprolegniomycetes</taxon>
        <taxon>Saprolegniales</taxon>
        <taxon>Achlyaceae</taxon>
        <taxon>Achlya</taxon>
    </lineage>
</organism>
<accession>A0A1V9YEB8</accession>
<feature type="domain" description="Protein HGH1 C-terminal" evidence="1">
    <location>
        <begin position="82"/>
        <end position="118"/>
    </location>
</feature>
<gene>
    <name evidence="2" type="ORF">ACHHYP_13967</name>
</gene>